<proteinExistence type="predicted"/>
<evidence type="ECO:0000313" key="1">
    <source>
        <dbReference type="EMBL" id="OGF25291.1"/>
    </source>
</evidence>
<sequence>MDEKLERGREGFFAACRAQGAYGLEDILILVKEKKIPKDVIEKAVLAGFGGPCLWNAYRAYYDELDEAAKALIDRNAGRDEAVVSFKKEELFFSIYRSK</sequence>
<name>A0A1F5SG82_9BACT</name>
<accession>A0A1F5SG82</accession>
<gene>
    <name evidence="1" type="ORF">A2227_07895</name>
</gene>
<dbReference type="STRING" id="1797994.A2227_07895"/>
<dbReference type="Proteomes" id="UP000178367">
    <property type="component" value="Unassembled WGS sequence"/>
</dbReference>
<evidence type="ECO:0000313" key="2">
    <source>
        <dbReference type="Proteomes" id="UP000178367"/>
    </source>
</evidence>
<organism evidence="1 2">
    <name type="scientific">Candidatus Falkowbacteria bacterium RIFOXYA2_FULL_47_19</name>
    <dbReference type="NCBI Taxonomy" id="1797994"/>
    <lineage>
        <taxon>Bacteria</taxon>
        <taxon>Candidatus Falkowiibacteriota</taxon>
    </lineage>
</organism>
<dbReference type="EMBL" id="MFGB01000022">
    <property type="protein sequence ID" value="OGF25291.1"/>
    <property type="molecule type" value="Genomic_DNA"/>
</dbReference>
<protein>
    <submittedName>
        <fullName evidence="1">Uncharacterized protein</fullName>
    </submittedName>
</protein>
<dbReference type="AlphaFoldDB" id="A0A1F5SG82"/>
<reference evidence="1 2" key="1">
    <citation type="journal article" date="2016" name="Nat. Commun.">
        <title>Thousands of microbial genomes shed light on interconnected biogeochemical processes in an aquifer system.</title>
        <authorList>
            <person name="Anantharaman K."/>
            <person name="Brown C.T."/>
            <person name="Hug L.A."/>
            <person name="Sharon I."/>
            <person name="Castelle C.J."/>
            <person name="Probst A.J."/>
            <person name="Thomas B.C."/>
            <person name="Singh A."/>
            <person name="Wilkins M.J."/>
            <person name="Karaoz U."/>
            <person name="Brodie E.L."/>
            <person name="Williams K.H."/>
            <person name="Hubbard S.S."/>
            <person name="Banfield J.F."/>
        </authorList>
    </citation>
    <scope>NUCLEOTIDE SEQUENCE [LARGE SCALE GENOMIC DNA]</scope>
</reference>
<comment type="caution">
    <text evidence="1">The sequence shown here is derived from an EMBL/GenBank/DDBJ whole genome shotgun (WGS) entry which is preliminary data.</text>
</comment>